<dbReference type="Proteomes" id="UP001152918">
    <property type="component" value="Chromosome"/>
</dbReference>
<dbReference type="EMBL" id="OV986001">
    <property type="protein sequence ID" value="CAI2800157.1"/>
    <property type="molecule type" value="Genomic_DNA"/>
</dbReference>
<protein>
    <recommendedName>
        <fullName evidence="3">Antitoxin Xre/MbcA/ParS-like toxin-binding domain-containing protein</fullName>
    </recommendedName>
</protein>
<name>C3K4B7_PSEFS</name>
<dbReference type="EMBL" id="AM181176">
    <property type="protein sequence ID" value="CAY53581.1"/>
    <property type="molecule type" value="Genomic_DNA"/>
</dbReference>
<dbReference type="HOGENOM" id="CLU_2205949_0_0_6"/>
<dbReference type="AlphaFoldDB" id="C3K4B7"/>
<accession>C3K4B7</accession>
<dbReference type="KEGG" id="pfs:PFLU_6029"/>
<evidence type="ECO:0000313" key="2">
    <source>
        <dbReference type="EMBL" id="CAY53581.1"/>
    </source>
</evidence>
<reference evidence="2" key="1">
    <citation type="journal article" date="2009" name="Genome Biol.">
        <title>Genomic and genetic analyses of diversity and plant interactions of Pseudomonas fluorescens.</title>
        <authorList>
            <person name="Silby M.W."/>
            <person name="Cerdeno-Tarraga A.M."/>
            <person name="Vernikos G.S."/>
            <person name="Giddens S.R."/>
            <person name="Jackson R.W."/>
            <person name="Preston G.M."/>
            <person name="Zhang X.X."/>
            <person name="Moon C.D."/>
            <person name="Gehrig S.M."/>
            <person name="Godfrey S.A."/>
            <person name="Knight C.G."/>
            <person name="Malone J.G."/>
            <person name="Robinson Z."/>
            <person name="Spiers A.J."/>
            <person name="Harris S."/>
            <person name="Challis G.L."/>
            <person name="Yaxley A.M."/>
            <person name="Harris D."/>
            <person name="Seeger K."/>
            <person name="Murphy L."/>
            <person name="Rutter S."/>
            <person name="Squares R."/>
            <person name="Quail M.A."/>
            <person name="Saunders E."/>
            <person name="Mavromatis K."/>
            <person name="Brettin T.S."/>
            <person name="Bentley S.D."/>
            <person name="Hothersall J."/>
            <person name="Stephens E."/>
            <person name="Thomas C.M."/>
            <person name="Parkhill J."/>
            <person name="Levy S.B."/>
            <person name="Rainey P.B."/>
            <person name="Thomson N.R."/>
        </authorList>
    </citation>
    <scope>NUCLEOTIDE SEQUENCE [LARGE SCALE GENOMIC DNA]</scope>
    <source>
        <strain evidence="2">SBW25</strain>
    </source>
</reference>
<gene>
    <name evidence="2" type="ordered locus">PFLU_6029</name>
</gene>
<evidence type="ECO:0008006" key="3">
    <source>
        <dbReference type="Google" id="ProtNLM"/>
    </source>
</evidence>
<proteinExistence type="predicted"/>
<evidence type="ECO:0000313" key="1">
    <source>
        <dbReference type="EMBL" id="CAI2800157.1"/>
    </source>
</evidence>
<reference evidence="1" key="2">
    <citation type="submission" date="2023-10" db="EMBL/GenBank/DDBJ databases">
        <authorList>
            <person name="Fortmann-Grote C."/>
        </authorList>
    </citation>
    <scope>NUCLEOTIDE SEQUENCE</scope>
    <source>
        <strain evidence="1">SBW25</strain>
    </source>
</reference>
<sequence>MNMERLENEYPGDADWQSTVALYEEDYLDDDARELAKALGGHLDMAVILRGKRGLEEGLWWIGQKVPALDNITPLECLESPTLIKRLKTALMRMP</sequence>
<dbReference type="eggNOG" id="ENOG5032J9F">
    <property type="taxonomic scope" value="Bacteria"/>
</dbReference>
<organism evidence="2">
    <name type="scientific">Pseudomonas fluorescens (strain SBW25)</name>
    <dbReference type="NCBI Taxonomy" id="216595"/>
    <lineage>
        <taxon>Bacteria</taxon>
        <taxon>Pseudomonadati</taxon>
        <taxon>Pseudomonadota</taxon>
        <taxon>Gammaproteobacteria</taxon>
        <taxon>Pseudomonadales</taxon>
        <taxon>Pseudomonadaceae</taxon>
        <taxon>Pseudomonas</taxon>
    </lineage>
</organism>